<feature type="region of interest" description="Disordered" evidence="1">
    <location>
        <begin position="99"/>
        <end position="124"/>
    </location>
</feature>
<evidence type="ECO:0000256" key="1">
    <source>
        <dbReference type="SAM" id="MobiDB-lite"/>
    </source>
</evidence>
<gene>
    <name evidence="2" type="ORF">H5410_013379</name>
</gene>
<evidence type="ECO:0000313" key="2">
    <source>
        <dbReference type="EMBL" id="KAG5628161.1"/>
    </source>
</evidence>
<name>A0A9J6AUZ2_SOLCO</name>
<dbReference type="AlphaFoldDB" id="A0A9J6AUZ2"/>
<protein>
    <submittedName>
        <fullName evidence="2">Uncharacterized protein</fullName>
    </submittedName>
</protein>
<feature type="compositionally biased region" description="Basic and acidic residues" evidence="1">
    <location>
        <begin position="1"/>
        <end position="14"/>
    </location>
</feature>
<feature type="region of interest" description="Disordered" evidence="1">
    <location>
        <begin position="1"/>
        <end position="23"/>
    </location>
</feature>
<reference evidence="2 3" key="1">
    <citation type="submission" date="2020-09" db="EMBL/GenBank/DDBJ databases">
        <title>De no assembly of potato wild relative species, Solanum commersonii.</title>
        <authorList>
            <person name="Cho K."/>
        </authorList>
    </citation>
    <scope>NUCLEOTIDE SEQUENCE [LARGE SCALE GENOMIC DNA]</scope>
    <source>
        <strain evidence="2">LZ3.2</strain>
        <tissue evidence="2">Leaf</tissue>
    </source>
</reference>
<organism evidence="2 3">
    <name type="scientific">Solanum commersonii</name>
    <name type="common">Commerson's wild potato</name>
    <name type="synonym">Commerson's nightshade</name>
    <dbReference type="NCBI Taxonomy" id="4109"/>
    <lineage>
        <taxon>Eukaryota</taxon>
        <taxon>Viridiplantae</taxon>
        <taxon>Streptophyta</taxon>
        <taxon>Embryophyta</taxon>
        <taxon>Tracheophyta</taxon>
        <taxon>Spermatophyta</taxon>
        <taxon>Magnoliopsida</taxon>
        <taxon>eudicotyledons</taxon>
        <taxon>Gunneridae</taxon>
        <taxon>Pentapetalae</taxon>
        <taxon>asterids</taxon>
        <taxon>lamiids</taxon>
        <taxon>Solanales</taxon>
        <taxon>Solanaceae</taxon>
        <taxon>Solanoideae</taxon>
        <taxon>Solaneae</taxon>
        <taxon>Solanum</taxon>
    </lineage>
</organism>
<sequence length="124" mass="14736">MSKKQIETPRKSPRFDGISTDDAHAPSFNILSQTSRLKLFKFRTPVVHLVRRIKKIKIMKQAKVRLRQIKGERRGRGKNLLKPLQSLIPTQIRILLVKQKRRKQKKQQRLKSLKHQNLIQEEKQ</sequence>
<keyword evidence="3" id="KW-1185">Reference proteome</keyword>
<accession>A0A9J6AUZ2</accession>
<comment type="caution">
    <text evidence="2">The sequence shown here is derived from an EMBL/GenBank/DDBJ whole genome shotgun (WGS) entry which is preliminary data.</text>
</comment>
<proteinExistence type="predicted"/>
<feature type="compositionally biased region" description="Basic residues" evidence="1">
    <location>
        <begin position="99"/>
        <end position="114"/>
    </location>
</feature>
<dbReference type="EMBL" id="JACXVP010000002">
    <property type="protein sequence ID" value="KAG5628161.1"/>
    <property type="molecule type" value="Genomic_DNA"/>
</dbReference>
<evidence type="ECO:0000313" key="3">
    <source>
        <dbReference type="Proteomes" id="UP000824120"/>
    </source>
</evidence>
<dbReference type="Proteomes" id="UP000824120">
    <property type="component" value="Chromosome 2"/>
</dbReference>
<feature type="compositionally biased region" description="Polar residues" evidence="1">
    <location>
        <begin position="115"/>
        <end position="124"/>
    </location>
</feature>